<protein>
    <recommendedName>
        <fullName evidence="3">Clp R domain-containing protein</fullName>
    </recommendedName>
</protein>
<dbReference type="AlphaFoldDB" id="A0A3B9KY35"/>
<feature type="non-terminal residue" evidence="4">
    <location>
        <position position="60"/>
    </location>
</feature>
<evidence type="ECO:0000313" key="5">
    <source>
        <dbReference type="Proteomes" id="UP000259173"/>
    </source>
</evidence>
<evidence type="ECO:0000256" key="2">
    <source>
        <dbReference type="PROSITE-ProRule" id="PRU01251"/>
    </source>
</evidence>
<evidence type="ECO:0000259" key="3">
    <source>
        <dbReference type="PROSITE" id="PS51903"/>
    </source>
</evidence>
<organism evidence="4 5">
    <name type="scientific">Hyphomonas atlantica</name>
    <dbReference type="NCBI Taxonomy" id="1280948"/>
    <lineage>
        <taxon>Bacteria</taxon>
        <taxon>Pseudomonadati</taxon>
        <taxon>Pseudomonadota</taxon>
        <taxon>Alphaproteobacteria</taxon>
        <taxon>Hyphomonadales</taxon>
        <taxon>Hyphomonadaceae</taxon>
        <taxon>Hyphomonas</taxon>
    </lineage>
</organism>
<keyword evidence="2" id="KW-0677">Repeat</keyword>
<sequence length="60" mass="6653">MPRLSPSLETALEKALTFASERDHEYATLEHLLLALTEDEHAREVMGACKVDIEALSADL</sequence>
<dbReference type="Proteomes" id="UP000259173">
    <property type="component" value="Unassembled WGS sequence"/>
</dbReference>
<accession>A0A3B9KY35</accession>
<feature type="domain" description="Clp R" evidence="3">
    <location>
        <begin position="1"/>
        <end position="60"/>
    </location>
</feature>
<dbReference type="Pfam" id="PF02861">
    <property type="entry name" value="Clp_N"/>
    <property type="match status" value="1"/>
</dbReference>
<reference evidence="4 5" key="1">
    <citation type="journal article" date="2018" name="Nat. Biotechnol.">
        <title>A standardized bacterial taxonomy based on genome phylogeny substantially revises the tree of life.</title>
        <authorList>
            <person name="Parks D.H."/>
            <person name="Chuvochina M."/>
            <person name="Waite D.W."/>
            <person name="Rinke C."/>
            <person name="Skarshewski A."/>
            <person name="Chaumeil P.A."/>
            <person name="Hugenholtz P."/>
        </authorList>
    </citation>
    <scope>NUCLEOTIDE SEQUENCE [LARGE SCALE GENOMIC DNA]</scope>
    <source>
        <strain evidence="4">UBA8557</strain>
    </source>
</reference>
<dbReference type="Gene3D" id="1.10.1780.10">
    <property type="entry name" value="Clp, N-terminal domain"/>
    <property type="match status" value="1"/>
</dbReference>
<dbReference type="SUPFAM" id="SSF81923">
    <property type="entry name" value="Double Clp-N motif"/>
    <property type="match status" value="1"/>
</dbReference>
<dbReference type="EMBL" id="DMBR01000031">
    <property type="protein sequence ID" value="HAE93129.1"/>
    <property type="molecule type" value="Genomic_DNA"/>
</dbReference>
<dbReference type="InterPro" id="IPR004176">
    <property type="entry name" value="Clp_R_N"/>
</dbReference>
<evidence type="ECO:0000313" key="4">
    <source>
        <dbReference type="EMBL" id="HAE93129.1"/>
    </source>
</evidence>
<dbReference type="PROSITE" id="PS51903">
    <property type="entry name" value="CLP_R"/>
    <property type="match status" value="1"/>
</dbReference>
<name>A0A3B9KY35_9PROT</name>
<comment type="caution">
    <text evidence="4">The sequence shown here is derived from an EMBL/GenBank/DDBJ whole genome shotgun (WGS) entry which is preliminary data.</text>
</comment>
<gene>
    <name evidence="4" type="ORF">DCG65_01120</name>
</gene>
<proteinExistence type="inferred from homology"/>
<dbReference type="InterPro" id="IPR036628">
    <property type="entry name" value="Clp_N_dom_sf"/>
</dbReference>
<comment type="similarity">
    <text evidence="1">Belongs to the ClpA/ClpB family.</text>
</comment>
<evidence type="ECO:0000256" key="1">
    <source>
        <dbReference type="ARBA" id="ARBA00008675"/>
    </source>
</evidence>